<evidence type="ECO:0000313" key="2">
    <source>
        <dbReference type="EMBL" id="KAG2097971.1"/>
    </source>
</evidence>
<evidence type="ECO:0000259" key="1">
    <source>
        <dbReference type="Pfam" id="PF01926"/>
    </source>
</evidence>
<reference evidence="2" key="1">
    <citation type="journal article" date="2020" name="New Phytol.">
        <title>Comparative genomics reveals dynamic genome evolution in host specialist ectomycorrhizal fungi.</title>
        <authorList>
            <person name="Lofgren L.A."/>
            <person name="Nguyen N.H."/>
            <person name="Vilgalys R."/>
            <person name="Ruytinx J."/>
            <person name="Liao H.L."/>
            <person name="Branco S."/>
            <person name="Kuo A."/>
            <person name="LaButti K."/>
            <person name="Lipzen A."/>
            <person name="Andreopoulos W."/>
            <person name="Pangilinan J."/>
            <person name="Riley R."/>
            <person name="Hundley H."/>
            <person name="Na H."/>
            <person name="Barry K."/>
            <person name="Grigoriev I.V."/>
            <person name="Stajich J.E."/>
            <person name="Kennedy P.G."/>
        </authorList>
    </citation>
    <scope>NUCLEOTIDE SEQUENCE</scope>
    <source>
        <strain evidence="2">FC423</strain>
    </source>
</reference>
<dbReference type="Gene3D" id="3.40.50.300">
    <property type="entry name" value="P-loop containing nucleotide triphosphate hydrolases"/>
    <property type="match status" value="1"/>
</dbReference>
<proteinExistence type="predicted"/>
<dbReference type="EMBL" id="JABBWM010000063">
    <property type="protein sequence ID" value="KAG2097971.1"/>
    <property type="molecule type" value="Genomic_DNA"/>
</dbReference>
<dbReference type="AlphaFoldDB" id="A0A9P7F078"/>
<evidence type="ECO:0000313" key="3">
    <source>
        <dbReference type="Proteomes" id="UP000823399"/>
    </source>
</evidence>
<dbReference type="InterPro" id="IPR006073">
    <property type="entry name" value="GTP-bd"/>
</dbReference>
<comment type="caution">
    <text evidence="2">The sequence shown here is derived from an EMBL/GenBank/DDBJ whole genome shotgun (WGS) entry which is preliminary data.</text>
</comment>
<feature type="domain" description="G" evidence="1">
    <location>
        <begin position="24"/>
        <end position="92"/>
    </location>
</feature>
<protein>
    <recommendedName>
        <fullName evidence="1">G domain-containing protein</fullName>
    </recommendedName>
</protein>
<dbReference type="Proteomes" id="UP000823399">
    <property type="component" value="Unassembled WGS sequence"/>
</dbReference>
<dbReference type="GO" id="GO:0005525">
    <property type="term" value="F:GTP binding"/>
    <property type="evidence" value="ECO:0007669"/>
    <property type="project" value="InterPro"/>
</dbReference>
<dbReference type="RefSeq" id="XP_041288729.1">
    <property type="nucleotide sequence ID" value="XM_041434081.1"/>
</dbReference>
<sequence>MYFKFSIVDLAWHSPNSVEETCNIGIFGETGAGKSSLVNLVAGTPTGLTSCDATGCITESNVHDVLIQNETLKLKVKLFDTVGLGEGPEGTVPDKDAARILKKLLRDFMKQTDIHLMYSVRGVRVTKGMLKWCRTQSYYAVLQLIEQCRLSQRVQTPLFDVGRCGKTPRAHILLMSISRKKHKDIVLAEETAPSAGSLVHHPVAEEIASTTPDLRLCTLQYTAIVDLHDEIFKAFETIWLKDSHLEIKEHSIPPENGCKETDASVGSHISLMAGDEVAPTAPDMQRRIPTHIGIMEYPITSDIDNDSRANLVVGGGVAPTAPNIECCMLQCSEIVASDDETSEACGTMMVLFWQTGANKSSLVNILAREKVVHPAPDMRRYLLQCIEAVKLGDKTSVENFDSSTCVRPS</sequence>
<dbReference type="CDD" id="cd00882">
    <property type="entry name" value="Ras_like_GTPase"/>
    <property type="match status" value="1"/>
</dbReference>
<dbReference type="SUPFAM" id="SSF52540">
    <property type="entry name" value="P-loop containing nucleoside triphosphate hydrolases"/>
    <property type="match status" value="1"/>
</dbReference>
<accession>A0A9P7F078</accession>
<dbReference type="Pfam" id="PF01926">
    <property type="entry name" value="MMR_HSR1"/>
    <property type="match status" value="1"/>
</dbReference>
<dbReference type="GeneID" id="64696340"/>
<dbReference type="InterPro" id="IPR027417">
    <property type="entry name" value="P-loop_NTPase"/>
</dbReference>
<gene>
    <name evidence="2" type="ORF">F5147DRAFT_656209</name>
</gene>
<name>A0A9P7F078_9AGAM</name>
<keyword evidence="3" id="KW-1185">Reference proteome</keyword>
<dbReference type="OrthoDB" id="8954335at2759"/>
<organism evidence="2 3">
    <name type="scientific">Suillus discolor</name>
    <dbReference type="NCBI Taxonomy" id="1912936"/>
    <lineage>
        <taxon>Eukaryota</taxon>
        <taxon>Fungi</taxon>
        <taxon>Dikarya</taxon>
        <taxon>Basidiomycota</taxon>
        <taxon>Agaricomycotina</taxon>
        <taxon>Agaricomycetes</taxon>
        <taxon>Agaricomycetidae</taxon>
        <taxon>Boletales</taxon>
        <taxon>Suillineae</taxon>
        <taxon>Suillaceae</taxon>
        <taxon>Suillus</taxon>
    </lineage>
</organism>